<organism evidence="1 2">
    <name type="scientific">Acaulospora colombiana</name>
    <dbReference type="NCBI Taxonomy" id="27376"/>
    <lineage>
        <taxon>Eukaryota</taxon>
        <taxon>Fungi</taxon>
        <taxon>Fungi incertae sedis</taxon>
        <taxon>Mucoromycota</taxon>
        <taxon>Glomeromycotina</taxon>
        <taxon>Glomeromycetes</taxon>
        <taxon>Diversisporales</taxon>
        <taxon>Acaulosporaceae</taxon>
        <taxon>Acaulospora</taxon>
    </lineage>
</organism>
<dbReference type="EMBL" id="CAJVPT010005268">
    <property type="protein sequence ID" value="CAG8518431.1"/>
    <property type="molecule type" value="Genomic_DNA"/>
</dbReference>
<evidence type="ECO:0000313" key="2">
    <source>
        <dbReference type="Proteomes" id="UP000789525"/>
    </source>
</evidence>
<keyword evidence="2" id="KW-1185">Reference proteome</keyword>
<sequence>MATYESFSDDYPDCQFYGIDIEPRTPDTVYPHNCIFERGDFLKSLPYPDNTFDLLHVRVTLLWLDSDSFKNLLKEAARVTKRGGFIEFLEQDLETTNTGPILTSYVDAWREIQRSKNIDGNLMSNMETLLAEQGFGNIKIDNCHIPIGKWAGHVGEFFLSAFKLFVLHTASLTYERMNLRNEDDCAQLVQELSAECEQYMPRASVYFGFAQKL</sequence>
<name>A0ACA9LA94_9GLOM</name>
<proteinExistence type="predicted"/>
<protein>
    <submittedName>
        <fullName evidence="1">13132_t:CDS:1</fullName>
    </submittedName>
</protein>
<reference evidence="1" key="1">
    <citation type="submission" date="2021-06" db="EMBL/GenBank/DDBJ databases">
        <authorList>
            <person name="Kallberg Y."/>
            <person name="Tangrot J."/>
            <person name="Rosling A."/>
        </authorList>
    </citation>
    <scope>NUCLEOTIDE SEQUENCE</scope>
    <source>
        <strain evidence="1">CL356</strain>
    </source>
</reference>
<dbReference type="Proteomes" id="UP000789525">
    <property type="component" value="Unassembled WGS sequence"/>
</dbReference>
<evidence type="ECO:0000313" key="1">
    <source>
        <dbReference type="EMBL" id="CAG8518431.1"/>
    </source>
</evidence>
<accession>A0ACA9LA94</accession>
<gene>
    <name evidence="1" type="ORF">ACOLOM_LOCUS3544</name>
</gene>
<comment type="caution">
    <text evidence="1">The sequence shown here is derived from an EMBL/GenBank/DDBJ whole genome shotgun (WGS) entry which is preliminary data.</text>
</comment>